<dbReference type="GO" id="GO:0140359">
    <property type="term" value="F:ABC-type transporter activity"/>
    <property type="evidence" value="ECO:0007669"/>
    <property type="project" value="InterPro"/>
</dbReference>
<dbReference type="GO" id="GO:0034040">
    <property type="term" value="F:ATPase-coupled lipid transmembrane transporter activity"/>
    <property type="evidence" value="ECO:0007669"/>
    <property type="project" value="TreeGrafter"/>
</dbReference>
<dbReference type="PANTHER" id="PTHR24221">
    <property type="entry name" value="ATP-BINDING CASSETTE SUB-FAMILY B"/>
    <property type="match status" value="1"/>
</dbReference>
<keyword evidence="4 10" id="KW-0067">ATP-binding</keyword>
<comment type="caution">
    <text evidence="10">The sequence shown here is derived from an EMBL/GenBank/DDBJ whole genome shotgun (WGS) entry which is preliminary data.</text>
</comment>
<feature type="transmembrane region" description="Helical" evidence="7">
    <location>
        <begin position="327"/>
        <end position="347"/>
    </location>
</feature>
<evidence type="ECO:0000259" key="9">
    <source>
        <dbReference type="PROSITE" id="PS50929"/>
    </source>
</evidence>
<protein>
    <submittedName>
        <fullName evidence="10">ABC transporter ATP-binding protein</fullName>
    </submittedName>
</protein>
<dbReference type="Pfam" id="PF00005">
    <property type="entry name" value="ABC_tran"/>
    <property type="match status" value="1"/>
</dbReference>
<organism evidence="10 11">
    <name type="scientific">Colwellia psychrerythraea</name>
    <name type="common">Vibrio psychroerythus</name>
    <dbReference type="NCBI Taxonomy" id="28229"/>
    <lineage>
        <taxon>Bacteria</taxon>
        <taxon>Pseudomonadati</taxon>
        <taxon>Pseudomonadota</taxon>
        <taxon>Gammaproteobacteria</taxon>
        <taxon>Alteromonadales</taxon>
        <taxon>Colwelliaceae</taxon>
        <taxon>Colwellia</taxon>
    </lineage>
</organism>
<dbReference type="PROSITE" id="PS50893">
    <property type="entry name" value="ABC_TRANSPORTER_2"/>
    <property type="match status" value="1"/>
</dbReference>
<evidence type="ECO:0000256" key="5">
    <source>
        <dbReference type="ARBA" id="ARBA00022989"/>
    </source>
</evidence>
<dbReference type="SUPFAM" id="SSF90123">
    <property type="entry name" value="ABC transporter transmembrane region"/>
    <property type="match status" value="1"/>
</dbReference>
<dbReference type="PROSITE" id="PS00211">
    <property type="entry name" value="ABC_TRANSPORTER_1"/>
    <property type="match status" value="1"/>
</dbReference>
<dbReference type="GO" id="GO:0005524">
    <property type="term" value="F:ATP binding"/>
    <property type="evidence" value="ECO:0007669"/>
    <property type="project" value="UniProtKB-KW"/>
</dbReference>
<keyword evidence="3" id="KW-0547">Nucleotide-binding</keyword>
<evidence type="ECO:0000256" key="4">
    <source>
        <dbReference type="ARBA" id="ARBA00022840"/>
    </source>
</evidence>
<dbReference type="AlphaFoldDB" id="A0A1Y5EE17"/>
<keyword evidence="5 7" id="KW-1133">Transmembrane helix</keyword>
<evidence type="ECO:0000256" key="1">
    <source>
        <dbReference type="ARBA" id="ARBA00004651"/>
    </source>
</evidence>
<dbReference type="InterPro" id="IPR039421">
    <property type="entry name" value="Type_1_exporter"/>
</dbReference>
<keyword evidence="6 7" id="KW-0472">Membrane</keyword>
<evidence type="ECO:0000259" key="8">
    <source>
        <dbReference type="PROSITE" id="PS50893"/>
    </source>
</evidence>
<dbReference type="SMART" id="SM00382">
    <property type="entry name" value="AAA"/>
    <property type="match status" value="1"/>
</dbReference>
<keyword evidence="2 7" id="KW-0812">Transmembrane</keyword>
<name>A0A1Y5EE17_COLPS</name>
<feature type="transmembrane region" description="Helical" evidence="7">
    <location>
        <begin position="218"/>
        <end position="241"/>
    </location>
</feature>
<dbReference type="InterPro" id="IPR003593">
    <property type="entry name" value="AAA+_ATPase"/>
</dbReference>
<dbReference type="GO" id="GO:0005886">
    <property type="term" value="C:plasma membrane"/>
    <property type="evidence" value="ECO:0007669"/>
    <property type="project" value="UniProtKB-SubCell"/>
</dbReference>
<evidence type="ECO:0000256" key="7">
    <source>
        <dbReference type="SAM" id="Phobius"/>
    </source>
</evidence>
<evidence type="ECO:0000256" key="3">
    <source>
        <dbReference type="ARBA" id="ARBA00022741"/>
    </source>
</evidence>
<dbReference type="Pfam" id="PF00664">
    <property type="entry name" value="ABC_membrane"/>
    <property type="match status" value="1"/>
</dbReference>
<dbReference type="Gene3D" id="1.20.1560.10">
    <property type="entry name" value="ABC transporter type 1, transmembrane domain"/>
    <property type="match status" value="1"/>
</dbReference>
<dbReference type="Proteomes" id="UP000243053">
    <property type="component" value="Unassembled WGS sequence"/>
</dbReference>
<feature type="transmembrane region" description="Helical" evidence="7">
    <location>
        <begin position="186"/>
        <end position="212"/>
    </location>
</feature>
<dbReference type="InterPro" id="IPR027417">
    <property type="entry name" value="P-loop_NTPase"/>
</dbReference>
<proteinExistence type="predicted"/>
<feature type="transmembrane region" description="Helical" evidence="7">
    <location>
        <begin position="301"/>
        <end position="321"/>
    </location>
</feature>
<evidence type="ECO:0000256" key="6">
    <source>
        <dbReference type="ARBA" id="ARBA00023136"/>
    </source>
</evidence>
<comment type="subcellular location">
    <subcellularLocation>
        <location evidence="1">Cell membrane</location>
        <topology evidence="1">Multi-pass membrane protein</topology>
    </subcellularLocation>
</comment>
<evidence type="ECO:0000313" key="11">
    <source>
        <dbReference type="Proteomes" id="UP000243053"/>
    </source>
</evidence>
<accession>A0A1Y5EE17</accession>
<dbReference type="InterPro" id="IPR036640">
    <property type="entry name" value="ABC1_TM_sf"/>
</dbReference>
<dbReference type="Gene3D" id="3.40.50.300">
    <property type="entry name" value="P-loop containing nucleotide triphosphate hydrolases"/>
    <property type="match status" value="1"/>
</dbReference>
<reference evidence="11" key="1">
    <citation type="journal article" date="2017" name="Proc. Natl. Acad. Sci. U.S.A.">
        <title>Simulation of Deepwater Horizon oil plume reveals substrate specialization within a complex community of hydrocarbon degraders.</title>
        <authorList>
            <person name="Hu P."/>
            <person name="Dubinsky E.A."/>
            <person name="Probst A.J."/>
            <person name="Wang J."/>
            <person name="Sieber C.M.K."/>
            <person name="Tom L.M."/>
            <person name="Gardinali P."/>
            <person name="Banfield J.F."/>
            <person name="Atlas R.M."/>
            <person name="Andersen G.L."/>
        </authorList>
    </citation>
    <scope>NUCLEOTIDE SEQUENCE [LARGE SCALE GENOMIC DNA]</scope>
</reference>
<dbReference type="PROSITE" id="PS50929">
    <property type="entry name" value="ABC_TM1F"/>
    <property type="match status" value="1"/>
</dbReference>
<gene>
    <name evidence="10" type="ORF">A9Q75_09880</name>
</gene>
<sequence>MNSINTVEQPTVAKASTQSAAANTANELTLEQALLQQALPVNVLKNLLDKLAISVQTGALVEACQQAQTQLPQAAVIKRLYFVFKALKLKGIQAAQVRWARFDQRRLPAMLFTHSGWVLVEHAKDNKLLVTNEAGECEHCTHEQLEAGIVLWLRVAKKREQTSIFSLKGNIAARLVFSEMFKSRRWLIDIIVATVIINVLAVSTAIFAMQVYDRVVPTLAYATLTTLVMGMFIVVVLDWFLKTIRARTLDSVSCAVDKAVSQQVFDHVMHLQLDERPRSLGTLAAQVGGLDSVRQFFSSGVVFALVDLPFALFFIGMIALIGGHIGWVYLMLLPIALTLGWVTQRRLRRLLKQQMMRSNERQGLLVDAIQGAESIRANNATWRFSAQWQEITQTISSYNIRQKAISNFATVSTSSLSTAAYISAIVVGVGQIEAGNLTMGALIACSILGGRVIAPVAQSVQYLSQWQNVAQALEMVNQVLLLNTERRVDQNLLLPDQLPKKISLDAIMFSYPDSPIRQLNINKLTFTAGERVVLLGAIGSGKSTLLKVLAGLYKPAEGRIKLGQADLWEIEPNIVADQVSYLPQSVHLFKGTLRSNLALSGAVSDSHLLQVSEQLGIDKIAADDSLGMELAISEGGEGLSGGQRQLVGLGRIFLAQPKIWLLDEPTATLDNESEQKVLRALQDNVKADNILIISTHRPALAAKIANRVIVMQHGEIINDGKPEEVLSKVMSNVTKNKVTVSNRDAPTLRTPKGFVAANVNQGDNHVI</sequence>
<dbReference type="GO" id="GO:0016887">
    <property type="term" value="F:ATP hydrolysis activity"/>
    <property type="evidence" value="ECO:0007669"/>
    <property type="project" value="InterPro"/>
</dbReference>
<dbReference type="PANTHER" id="PTHR24221:SF248">
    <property type="entry name" value="ABC TRANSPORTER TRANSMEMBRANE REGION"/>
    <property type="match status" value="1"/>
</dbReference>
<feature type="domain" description="ABC transporter" evidence="8">
    <location>
        <begin position="502"/>
        <end position="738"/>
    </location>
</feature>
<dbReference type="InterPro" id="IPR017871">
    <property type="entry name" value="ABC_transporter-like_CS"/>
</dbReference>
<dbReference type="InterPro" id="IPR011527">
    <property type="entry name" value="ABC1_TM_dom"/>
</dbReference>
<feature type="domain" description="ABC transmembrane type-1" evidence="9">
    <location>
        <begin position="190"/>
        <end position="468"/>
    </location>
</feature>
<evidence type="ECO:0000313" key="10">
    <source>
        <dbReference type="EMBL" id="OUR80958.1"/>
    </source>
</evidence>
<dbReference type="EMBL" id="MAAF01000056">
    <property type="protein sequence ID" value="OUR80958.1"/>
    <property type="molecule type" value="Genomic_DNA"/>
</dbReference>
<dbReference type="SUPFAM" id="SSF52540">
    <property type="entry name" value="P-loop containing nucleoside triphosphate hydrolases"/>
    <property type="match status" value="1"/>
</dbReference>
<dbReference type="InterPro" id="IPR003439">
    <property type="entry name" value="ABC_transporter-like_ATP-bd"/>
</dbReference>
<evidence type="ECO:0000256" key="2">
    <source>
        <dbReference type="ARBA" id="ARBA00022692"/>
    </source>
</evidence>